<evidence type="ECO:0000313" key="2">
    <source>
        <dbReference type="Proteomes" id="UP000247194"/>
    </source>
</evidence>
<protein>
    <submittedName>
        <fullName evidence="1">Uncharacterized protein</fullName>
    </submittedName>
</protein>
<dbReference type="RefSeq" id="YP_009800561.1">
    <property type="nucleotide sequence ID" value="NC_047955.1"/>
</dbReference>
<name>A0A2S1GMR8_9CAUD</name>
<proteinExistence type="predicted"/>
<organism evidence="1 2">
    <name type="scientific">Pseudomonas phage Nerthus</name>
    <dbReference type="NCBI Taxonomy" id="2163984"/>
    <lineage>
        <taxon>Viruses</taxon>
        <taxon>Duplodnaviria</taxon>
        <taxon>Heunggongvirae</taxon>
        <taxon>Uroviricota</taxon>
        <taxon>Caudoviricetes</taxon>
        <taxon>Autographivirales</taxon>
        <taxon>Autosignataviridae</taxon>
        <taxon>Colwellvirinae</taxon>
        <taxon>Nerthusvirus</taxon>
        <taxon>Nerthusvirus nerthus</taxon>
        <taxon>Uliginvirus nerthus</taxon>
    </lineage>
</organism>
<accession>A0A2S1GMR8</accession>
<sequence length="154" mass="16883">MNSAILKDHLTNLLMGKTTVADLQADGSPEALEAVTISARNFNDVTMQARGIHEAMTSTFITKIKASGQTLDLLRLHGIDKKDGIKLLGKVYRFEINWGWTSQSQVYLRILTPIPGGLNGYAIPLGAVLQDFDASQCRKLAKWVLSRAAIVQQS</sequence>
<evidence type="ECO:0000313" key="1">
    <source>
        <dbReference type="EMBL" id="AWD90643.1"/>
    </source>
</evidence>
<keyword evidence="2" id="KW-1185">Reference proteome</keyword>
<reference evidence="1 2" key="1">
    <citation type="submission" date="2018-03" db="EMBL/GenBank/DDBJ databases">
        <title>Phage therapy in agriculture - a green tech approach to combat plant pathogenic bacteria.</title>
        <authorList>
            <person name="Carstens A.B."/>
            <person name="Djurhuus A.M."/>
            <person name="Hansen L.H."/>
        </authorList>
    </citation>
    <scope>NUCLEOTIDE SEQUENCE [LARGE SCALE GENOMIC DNA]</scope>
</reference>
<dbReference type="GeneID" id="54991061"/>
<dbReference type="Proteomes" id="UP000247194">
    <property type="component" value="Segment"/>
</dbReference>
<dbReference type="KEGG" id="vg:54991061"/>
<dbReference type="EMBL" id="MH113813">
    <property type="protein sequence ID" value="AWD90643.1"/>
    <property type="molecule type" value="Genomic_DNA"/>
</dbReference>